<organism evidence="2">
    <name type="scientific">Streptomyces sp. F12</name>
    <dbReference type="NCBI Taxonomy" id="1436084"/>
    <lineage>
        <taxon>Bacteria</taxon>
        <taxon>Bacillati</taxon>
        <taxon>Actinomycetota</taxon>
        <taxon>Actinomycetes</taxon>
        <taxon>Kitasatosporales</taxon>
        <taxon>Streptomycetaceae</taxon>
        <taxon>Streptomyces</taxon>
    </lineage>
</organism>
<dbReference type="EMBL" id="KF602051">
    <property type="protein sequence ID" value="AHE40489.1"/>
    <property type="molecule type" value="Genomic_DNA"/>
</dbReference>
<protein>
    <submittedName>
        <fullName evidence="2">Uncharacterized protein</fullName>
    </submittedName>
</protein>
<name>V9Z907_9ACTN</name>
<evidence type="ECO:0000313" key="2">
    <source>
        <dbReference type="EMBL" id="AHE40489.1"/>
    </source>
</evidence>
<accession>V9Z907</accession>
<reference evidence="2" key="1">
    <citation type="submission" date="2013-09" db="EMBL/GenBank/DDBJ databases">
        <title>Complete nucleotide sequence of Streptomyces linear plasmid pFRL6.</title>
        <authorList>
            <person name="Chen Z."/>
            <person name="Fang P."/>
            <person name="Qin Z."/>
        </authorList>
    </citation>
    <scope>NUCLEOTIDE SEQUENCE</scope>
    <source>
        <plasmid evidence="2">pFRL6</plasmid>
    </source>
</reference>
<evidence type="ECO:0000256" key="1">
    <source>
        <dbReference type="SAM" id="MobiDB-lite"/>
    </source>
</evidence>
<sequence>MLAAGPAGRVSGRPAPTRQGAALRPAAAAPYCFDVAARHMSWAEPVPPDAVLDLASTLAELTPDLA</sequence>
<keyword evidence="2" id="KW-0614">Plasmid</keyword>
<geneLocation type="plasmid" evidence="2">
    <name>pFRL6</name>
</geneLocation>
<feature type="region of interest" description="Disordered" evidence="1">
    <location>
        <begin position="1"/>
        <end position="24"/>
    </location>
</feature>
<dbReference type="AlphaFoldDB" id="V9Z907"/>
<proteinExistence type="predicted"/>
<gene>
    <name evidence="2" type="ORF">pFRL6_402</name>
</gene>